<dbReference type="InterPro" id="IPR001436">
    <property type="entry name" value="Alpha-crystallin/sHSP_animal"/>
</dbReference>
<feature type="non-terminal residue" evidence="4">
    <location>
        <position position="1"/>
    </location>
</feature>
<dbReference type="Proteomes" id="UP000030742">
    <property type="component" value="Unassembled WGS sequence"/>
</dbReference>
<dbReference type="PANTHER" id="PTHR45640:SF34">
    <property type="entry name" value="PROTEIN LETHAL(2)ESSENTIAL FOR LIFE"/>
    <property type="match status" value="1"/>
</dbReference>
<dbReference type="OMA" id="FELMVDT"/>
<dbReference type="AlphaFoldDB" id="N6UC48"/>
<dbReference type="PROSITE" id="PS01031">
    <property type="entry name" value="SHSP"/>
    <property type="match status" value="1"/>
</dbReference>
<dbReference type="GO" id="GO:0009408">
    <property type="term" value="P:response to heat"/>
    <property type="evidence" value="ECO:0007669"/>
    <property type="project" value="TreeGrafter"/>
</dbReference>
<evidence type="ECO:0000313" key="5">
    <source>
        <dbReference type="EMBL" id="ERL87056.1"/>
    </source>
</evidence>
<gene>
    <name evidence="5" type="ORF">D910_04457</name>
    <name evidence="4" type="ORF">YQE_07194</name>
</gene>
<dbReference type="GO" id="GO:0042026">
    <property type="term" value="P:protein refolding"/>
    <property type="evidence" value="ECO:0007669"/>
    <property type="project" value="TreeGrafter"/>
</dbReference>
<dbReference type="EMBL" id="KB631904">
    <property type="protein sequence ID" value="ERL87056.1"/>
    <property type="molecule type" value="Genomic_DNA"/>
</dbReference>
<proteinExistence type="inferred from homology"/>
<comment type="similarity">
    <text evidence="1 2">Belongs to the small heat shock protein (HSP20) family.</text>
</comment>
<dbReference type="SUPFAM" id="SSF49764">
    <property type="entry name" value="HSP20-like chaperones"/>
    <property type="match status" value="1"/>
</dbReference>
<dbReference type="PANTHER" id="PTHR45640">
    <property type="entry name" value="HEAT SHOCK PROTEIN HSP-12.2-RELATED"/>
    <property type="match status" value="1"/>
</dbReference>
<evidence type="ECO:0000256" key="1">
    <source>
        <dbReference type="PROSITE-ProRule" id="PRU00285"/>
    </source>
</evidence>
<evidence type="ECO:0000313" key="6">
    <source>
        <dbReference type="Proteomes" id="UP000030742"/>
    </source>
</evidence>
<dbReference type="EMBL" id="KB740984">
    <property type="protein sequence ID" value="ENN76227.1"/>
    <property type="molecule type" value="Genomic_DNA"/>
</dbReference>
<organism evidence="4">
    <name type="scientific">Dendroctonus ponderosae</name>
    <name type="common">Mountain pine beetle</name>
    <dbReference type="NCBI Taxonomy" id="77166"/>
    <lineage>
        <taxon>Eukaryota</taxon>
        <taxon>Metazoa</taxon>
        <taxon>Ecdysozoa</taxon>
        <taxon>Arthropoda</taxon>
        <taxon>Hexapoda</taxon>
        <taxon>Insecta</taxon>
        <taxon>Pterygota</taxon>
        <taxon>Neoptera</taxon>
        <taxon>Endopterygota</taxon>
        <taxon>Coleoptera</taxon>
        <taxon>Polyphaga</taxon>
        <taxon>Cucujiformia</taxon>
        <taxon>Curculionidae</taxon>
        <taxon>Scolytinae</taxon>
        <taxon>Dendroctonus</taxon>
    </lineage>
</organism>
<evidence type="ECO:0000313" key="4">
    <source>
        <dbReference type="EMBL" id="ENN76227.1"/>
    </source>
</evidence>
<dbReference type="GO" id="GO:0051082">
    <property type="term" value="F:unfolded protein binding"/>
    <property type="evidence" value="ECO:0007669"/>
    <property type="project" value="TreeGrafter"/>
</dbReference>
<dbReference type="Pfam" id="PF00011">
    <property type="entry name" value="HSP20"/>
    <property type="match status" value="1"/>
</dbReference>
<dbReference type="InterPro" id="IPR002068">
    <property type="entry name" value="A-crystallin/Hsp20_dom"/>
</dbReference>
<dbReference type="InterPro" id="IPR008978">
    <property type="entry name" value="HSP20-like_chaperone"/>
</dbReference>
<accession>N6UC48</accession>
<dbReference type="CDD" id="cd06526">
    <property type="entry name" value="metazoan_ACD"/>
    <property type="match status" value="1"/>
</dbReference>
<dbReference type="HOGENOM" id="CLU_2388476_0_0_1"/>
<feature type="domain" description="SHSP" evidence="3">
    <location>
        <begin position="1"/>
        <end position="94"/>
    </location>
</feature>
<dbReference type="Gene3D" id="2.60.40.790">
    <property type="match status" value="1"/>
</dbReference>
<evidence type="ECO:0000256" key="2">
    <source>
        <dbReference type="RuleBase" id="RU003616"/>
    </source>
</evidence>
<protein>
    <recommendedName>
        <fullName evidence="3">SHSP domain-containing protein</fullName>
    </recommendedName>
</protein>
<evidence type="ECO:0000259" key="3">
    <source>
        <dbReference type="PROSITE" id="PS01031"/>
    </source>
</evidence>
<dbReference type="GO" id="GO:0005737">
    <property type="term" value="C:cytoplasm"/>
    <property type="evidence" value="ECO:0007669"/>
    <property type="project" value="TreeGrafter"/>
</dbReference>
<name>N6UC48_DENPD</name>
<dbReference type="GO" id="GO:0005634">
    <property type="term" value="C:nucleus"/>
    <property type="evidence" value="ECO:0007669"/>
    <property type="project" value="TreeGrafter"/>
</dbReference>
<reference evidence="4 6" key="1">
    <citation type="journal article" date="2013" name="Genome Biol.">
        <title>Draft genome of the mountain pine beetle, Dendroctonus ponderosae Hopkins, a major forest pest.</title>
        <authorList>
            <person name="Keeling C.I."/>
            <person name="Yuen M.M."/>
            <person name="Liao N.Y."/>
            <person name="Docking T.R."/>
            <person name="Chan S.K."/>
            <person name="Taylor G.A."/>
            <person name="Palmquist D.L."/>
            <person name="Jackman S.D."/>
            <person name="Nguyen A."/>
            <person name="Li M."/>
            <person name="Henderson H."/>
            <person name="Janes J.K."/>
            <person name="Zhao Y."/>
            <person name="Pandoh P."/>
            <person name="Moore R."/>
            <person name="Sperling F.A."/>
            <person name="Huber D.P."/>
            <person name="Birol I."/>
            <person name="Jones S.J."/>
            <person name="Bohlmann J."/>
        </authorList>
    </citation>
    <scope>NUCLEOTIDE SEQUENCE</scope>
</reference>
<sequence>MTIEAQNIMDRTVFHSDHFEILIDARGFRPEEIKCLLTSQSVEVSAQKEDQSANAQKRMSLVRQYILPKLIVPENGQCCLSSDGMLLIAVPWLN</sequence>